<dbReference type="InterPro" id="IPR001680">
    <property type="entry name" value="WD40_rpt"/>
</dbReference>
<evidence type="ECO:0000259" key="5">
    <source>
        <dbReference type="PROSITE" id="PS50181"/>
    </source>
</evidence>
<dbReference type="Pfam" id="PF12937">
    <property type="entry name" value="F-box-like"/>
    <property type="match status" value="1"/>
</dbReference>
<dbReference type="GeneID" id="116302096"/>
<dbReference type="PROSITE" id="PS50181">
    <property type="entry name" value="FBOX"/>
    <property type="match status" value="1"/>
</dbReference>
<dbReference type="InterPro" id="IPR001810">
    <property type="entry name" value="F-box_dom"/>
</dbReference>
<dbReference type="Gene3D" id="2.130.10.10">
    <property type="entry name" value="YVTN repeat-like/Quinoprotein amine dehydrogenase"/>
    <property type="match status" value="2"/>
</dbReference>
<dbReference type="FunFam" id="2.130.10.10:FF:002926">
    <property type="entry name" value="Predicted protein"/>
    <property type="match status" value="1"/>
</dbReference>
<feature type="compositionally biased region" description="Basic and acidic residues" evidence="4">
    <location>
        <begin position="524"/>
        <end position="540"/>
    </location>
</feature>
<accession>A0A6P8IKB8</accession>
<feature type="region of interest" description="Disordered" evidence="4">
    <location>
        <begin position="514"/>
        <end position="543"/>
    </location>
</feature>
<name>A0A6P8IKB8_ACTTE</name>
<dbReference type="PROSITE" id="PS00678">
    <property type="entry name" value="WD_REPEATS_1"/>
    <property type="match status" value="6"/>
</dbReference>
<reference evidence="7" key="1">
    <citation type="submission" date="2025-08" db="UniProtKB">
        <authorList>
            <consortium name="RefSeq"/>
        </authorList>
    </citation>
    <scope>IDENTIFICATION</scope>
    <source>
        <tissue evidence="7">Tentacle</tissue>
    </source>
</reference>
<dbReference type="InterPro" id="IPR019775">
    <property type="entry name" value="WD40_repeat_CS"/>
</dbReference>
<dbReference type="RefSeq" id="XP_031567155.1">
    <property type="nucleotide sequence ID" value="XM_031711295.1"/>
</dbReference>
<dbReference type="SMART" id="SM00256">
    <property type="entry name" value="FBOX"/>
    <property type="match status" value="1"/>
</dbReference>
<dbReference type="Gene3D" id="1.20.1280.50">
    <property type="match status" value="1"/>
</dbReference>
<feature type="repeat" description="WD" evidence="3">
    <location>
        <begin position="730"/>
        <end position="769"/>
    </location>
</feature>
<feature type="domain" description="F-box" evidence="5">
    <location>
        <begin position="349"/>
        <end position="395"/>
    </location>
</feature>
<dbReference type="OrthoDB" id="190105at2759"/>
<dbReference type="Pfam" id="PF00400">
    <property type="entry name" value="WD40"/>
    <property type="match status" value="7"/>
</dbReference>
<dbReference type="SUPFAM" id="SSF50978">
    <property type="entry name" value="WD40 repeat-like"/>
    <property type="match status" value="1"/>
</dbReference>
<dbReference type="KEGG" id="aten:116302096"/>
<dbReference type="SUPFAM" id="SSF81383">
    <property type="entry name" value="F-box domain"/>
    <property type="match status" value="1"/>
</dbReference>
<keyword evidence="6" id="KW-1185">Reference proteome</keyword>
<proteinExistence type="predicted"/>
<feature type="repeat" description="WD" evidence="3">
    <location>
        <begin position="770"/>
        <end position="809"/>
    </location>
</feature>
<evidence type="ECO:0000256" key="2">
    <source>
        <dbReference type="ARBA" id="ARBA00022737"/>
    </source>
</evidence>
<dbReference type="PANTHER" id="PTHR22847">
    <property type="entry name" value="WD40 REPEAT PROTEIN"/>
    <property type="match status" value="1"/>
</dbReference>
<dbReference type="InterPro" id="IPR020472">
    <property type="entry name" value="WD40_PAC1"/>
</dbReference>
<evidence type="ECO:0000256" key="3">
    <source>
        <dbReference type="PROSITE-ProRule" id="PRU00221"/>
    </source>
</evidence>
<dbReference type="PROSITE" id="PS50082">
    <property type="entry name" value="WD_REPEATS_2"/>
    <property type="match status" value="7"/>
</dbReference>
<dbReference type="PRINTS" id="PR00320">
    <property type="entry name" value="GPROTEINBRPT"/>
</dbReference>
<dbReference type="PANTHER" id="PTHR22847:SF745">
    <property type="entry name" value="F-BOX_WD REPEAT-CONTAINING PROTEIN 7"/>
    <property type="match status" value="1"/>
</dbReference>
<dbReference type="AlphaFoldDB" id="A0A6P8IKB8"/>
<feature type="repeat" description="WD" evidence="3">
    <location>
        <begin position="610"/>
        <end position="649"/>
    </location>
</feature>
<dbReference type="Proteomes" id="UP000515163">
    <property type="component" value="Unplaced"/>
</dbReference>
<organism evidence="6 7">
    <name type="scientific">Actinia tenebrosa</name>
    <name type="common">Australian red waratah sea anemone</name>
    <dbReference type="NCBI Taxonomy" id="6105"/>
    <lineage>
        <taxon>Eukaryota</taxon>
        <taxon>Metazoa</taxon>
        <taxon>Cnidaria</taxon>
        <taxon>Anthozoa</taxon>
        <taxon>Hexacorallia</taxon>
        <taxon>Actiniaria</taxon>
        <taxon>Actiniidae</taxon>
        <taxon>Actinia</taxon>
    </lineage>
</organism>
<keyword evidence="2" id="KW-0677">Repeat</keyword>
<feature type="repeat" description="WD" evidence="3">
    <location>
        <begin position="852"/>
        <end position="884"/>
    </location>
</feature>
<dbReference type="InParanoid" id="A0A6P8IKB8"/>
<evidence type="ECO:0000256" key="1">
    <source>
        <dbReference type="ARBA" id="ARBA00022574"/>
    </source>
</evidence>
<dbReference type="SMART" id="SM00320">
    <property type="entry name" value="WD40"/>
    <property type="match status" value="7"/>
</dbReference>
<dbReference type="InterPro" id="IPR036322">
    <property type="entry name" value="WD40_repeat_dom_sf"/>
</dbReference>
<dbReference type="InterPro" id="IPR036047">
    <property type="entry name" value="F-box-like_dom_sf"/>
</dbReference>
<dbReference type="PROSITE" id="PS50294">
    <property type="entry name" value="WD_REPEATS_REGION"/>
    <property type="match status" value="7"/>
</dbReference>
<protein>
    <submittedName>
        <fullName evidence="7">Probable E3 ubiquitin ligase complex SCF subunit sconB</fullName>
    </submittedName>
</protein>
<dbReference type="InterPro" id="IPR015943">
    <property type="entry name" value="WD40/YVTN_repeat-like_dom_sf"/>
</dbReference>
<sequence length="911" mass="103312">MAGRDSHFAGTKTLPAMKVRRTDIRKTRKAMKYKAFAKPLTLPSIELMYADLNDVSSLFSKKQVCKKVSDWFTSWRPWQKRILLCKMTEKVSKSQLHSLITTLEPVFHRDFVLELRGSYPTIFLKPRFVHTISSLLGDTDLRTLRQDKGESIDAGDEKTKKSLGKQDLETLRRISEEHDELGDCYHEIAVEKGVEYEHVSEVDDVTLPSFAVTPAATVEIRPSRRHEHAPPFLRLRKVSTRNFFPDSKIPKLGTMKSVLRPEDKKVFGKDPVSFKYSKWWEGHEGPKLLNPRRSRLARFFKAQLNQINQWLDEWAPHERVDMLAEVVKCCDADCLNFFALCLSRRLKDQTGIDSIPDVLLRKVFSYLDIKSLCRSSQVCRRWRFLSQESGLWRRKVRILGFNEGIVNLPMKIITLGKGHLVDWKQAYQEVRTFYKQLESMETKEEVQETQEEVVVKKKPVQKSLDEKLIGTPSPDVVKPSIVKEVPKERAKPPAVASGLGLIDISVVQTLKDIGPAQSPATTDQRGHQDEFETKDEDKNDLTGGNLKMLAKSLRALMRERREPEDIALDVRPTLVQALNLLDAKRTPRSKFHYISLAVQGVLAVQRVKRLQGHMDGVLCLEFDLKRVITGSSDRTIRVWDVRSGRSIRKLKGHKGGVRCLQFDSKKILSGSWDMTIMVWDIVKFECLRVLYGHKGCVSCLKFDEHHIVSGSHDHTIRVWDINTWECIKVINAHDGVVMCLEFEGQYVLSGSLDKTLKLWDVETEEVLRVFTGHSDGVTSLIVVGGLMISGSADGMLFFWDVDTGHCEAAIQAHEGSVHSICASVTGEHFLSGGGDNLIKEWDTATCTCLRTLQGHRGAVLCVRTNPRRILSCSGDGTVRIWDLEKPNPEGQSRNISVQGNNVDPAMVRGAK</sequence>
<feature type="repeat" description="WD" evidence="3">
    <location>
        <begin position="810"/>
        <end position="851"/>
    </location>
</feature>
<evidence type="ECO:0000313" key="7">
    <source>
        <dbReference type="RefSeq" id="XP_031567155.1"/>
    </source>
</evidence>
<dbReference type="CDD" id="cd00200">
    <property type="entry name" value="WD40"/>
    <property type="match status" value="1"/>
</dbReference>
<keyword evidence="1 3" id="KW-0853">WD repeat</keyword>
<gene>
    <name evidence="7" type="primary">LOC116302096</name>
</gene>
<evidence type="ECO:0000313" key="6">
    <source>
        <dbReference type="Proteomes" id="UP000515163"/>
    </source>
</evidence>
<feature type="repeat" description="WD" evidence="3">
    <location>
        <begin position="650"/>
        <end position="689"/>
    </location>
</feature>
<feature type="repeat" description="WD" evidence="3">
    <location>
        <begin position="690"/>
        <end position="729"/>
    </location>
</feature>
<evidence type="ECO:0000256" key="4">
    <source>
        <dbReference type="SAM" id="MobiDB-lite"/>
    </source>
</evidence>